<feature type="domain" description="T6SS Transcription factor RovC-like DNA binding" evidence="1">
    <location>
        <begin position="91"/>
        <end position="192"/>
    </location>
</feature>
<reference evidence="2 3" key="1">
    <citation type="submission" date="2024-09" db="EMBL/GenBank/DDBJ databases">
        <authorList>
            <person name="Sun Q."/>
            <person name="Mori K."/>
        </authorList>
    </citation>
    <scope>NUCLEOTIDE SEQUENCE [LARGE SCALE GENOMIC DNA]</scope>
    <source>
        <strain evidence="2 3">CCM 8543</strain>
    </source>
</reference>
<evidence type="ECO:0000313" key="2">
    <source>
        <dbReference type="EMBL" id="MFC0209915.1"/>
    </source>
</evidence>
<keyword evidence="3" id="KW-1185">Reference proteome</keyword>
<gene>
    <name evidence="2" type="ORF">ACFFJ2_16050</name>
</gene>
<organism evidence="2 3">
    <name type="scientific">Chelativorans intermedius</name>
    <dbReference type="NCBI Taxonomy" id="515947"/>
    <lineage>
        <taxon>Bacteria</taxon>
        <taxon>Pseudomonadati</taxon>
        <taxon>Pseudomonadota</taxon>
        <taxon>Alphaproteobacteria</taxon>
        <taxon>Hyphomicrobiales</taxon>
        <taxon>Phyllobacteriaceae</taxon>
        <taxon>Chelativorans</taxon>
    </lineage>
</organism>
<accession>A0ABV6DBD7</accession>
<protein>
    <submittedName>
        <fullName evidence="2">DUF2285 domain-containing protein</fullName>
    </submittedName>
</protein>
<dbReference type="Proteomes" id="UP001589755">
    <property type="component" value="Unassembled WGS sequence"/>
</dbReference>
<comment type="caution">
    <text evidence="2">The sequence shown here is derived from an EMBL/GenBank/DDBJ whole genome shotgun (WGS) entry which is preliminary data.</text>
</comment>
<proteinExistence type="predicted"/>
<dbReference type="Pfam" id="PF10074">
    <property type="entry name" value="RovC_DNA-bd"/>
    <property type="match status" value="1"/>
</dbReference>
<evidence type="ECO:0000313" key="3">
    <source>
        <dbReference type="Proteomes" id="UP001589755"/>
    </source>
</evidence>
<sequence length="196" mass="21390">MAAALQPTGGCDFPADPHLNALNTPLFWLPAAAPAVVHLVAALPDIGLAADFPSDRIADRKTDDDGLSWAQLKDGANLVGDKFDDRPLGVLLPFDADWSVRLAAANRLYHQFIGRDADPPITPHRRARLKRALQTIDARGSGATYRAIATHFFGAHRVAEEPWKTSSLKAQVARLVAHGRMMIRHGYRQLLKGASY</sequence>
<dbReference type="EMBL" id="JBHLXD010000032">
    <property type="protein sequence ID" value="MFC0209915.1"/>
    <property type="molecule type" value="Genomic_DNA"/>
</dbReference>
<dbReference type="InterPro" id="IPR018754">
    <property type="entry name" value="RovC-like_DNA-bd"/>
</dbReference>
<evidence type="ECO:0000259" key="1">
    <source>
        <dbReference type="Pfam" id="PF10074"/>
    </source>
</evidence>
<dbReference type="RefSeq" id="WP_261522521.1">
    <property type="nucleotide sequence ID" value="NZ_JAODNW010000029.1"/>
</dbReference>
<name>A0ABV6DBD7_9HYPH</name>